<dbReference type="EMBL" id="CP032419">
    <property type="protein sequence ID" value="AYC31105.1"/>
    <property type="molecule type" value="Genomic_DNA"/>
</dbReference>
<name>A0A385YW20_9PSED</name>
<sequence length="464" mass="51728">MTTSSPRIALLARSPSTLPGLEAECFTGLAALQAASVYDVLLLDLPGAVAGTALRGLRLDPRYRFSLIYCTQDQDAWCTALGDGQPPADLAGITPLWRLWRERLALFNRGVAPERFETRVLAWLWLRSSRGVLHALRDTGAAQHYRYPLLEALSNGETLNEFAWLQLMTGRGWLEPGVLLDRIRLCGSCGSGRLNYVDVCPECRALDIARQPSLHCFTCGHVAPQAQFLKDGLLLCPNCLTRLRHIGSDYDRPLENYSCRSCQAFFVDAAVEARCLDCGESHAPDKLQVREVRDYRLAEAGLLRCREGFDASPMDDEAFGRLNLLSQRRFFEALDWQLQLVRRYRTPPFALLGLGFVNRRETLARLGEMRGQALIDGLVERVQEAVRDADRCCRLSEEVLWLLLPHTDAAGLAALRQRLTQGAERIAGEGLDIEVRQIGFVAPDELVDQEDAQLLLARLGGLLG</sequence>
<protein>
    <submittedName>
        <fullName evidence="3">Diguanylate cyclase</fullName>
    </submittedName>
</protein>
<evidence type="ECO:0000259" key="1">
    <source>
        <dbReference type="Pfam" id="PF00990"/>
    </source>
</evidence>
<feature type="domain" description="GGDEF" evidence="1">
    <location>
        <begin position="324"/>
        <end position="425"/>
    </location>
</feature>
<dbReference type="Pfam" id="PF18551">
    <property type="entry name" value="TackOD1"/>
    <property type="match status" value="1"/>
</dbReference>
<evidence type="ECO:0000313" key="4">
    <source>
        <dbReference type="Proteomes" id="UP000265560"/>
    </source>
</evidence>
<feature type="domain" description="Thaumarchaeal output" evidence="2">
    <location>
        <begin position="114"/>
        <end position="297"/>
    </location>
</feature>
<dbReference type="KEGG" id="pcav:D3880_01305"/>
<organism evidence="3 4">
    <name type="scientific">Pseudomonas cavernae</name>
    <dbReference type="NCBI Taxonomy" id="2320867"/>
    <lineage>
        <taxon>Bacteria</taxon>
        <taxon>Pseudomonadati</taxon>
        <taxon>Pseudomonadota</taxon>
        <taxon>Gammaproteobacteria</taxon>
        <taxon>Pseudomonadales</taxon>
        <taxon>Pseudomonadaceae</taxon>
        <taxon>Pseudomonas</taxon>
    </lineage>
</organism>
<gene>
    <name evidence="3" type="ORF">D3880_01305</name>
</gene>
<proteinExistence type="predicted"/>
<reference evidence="4" key="1">
    <citation type="submission" date="2018-09" db="EMBL/GenBank/DDBJ databases">
        <authorList>
            <person name="Zhu H."/>
        </authorList>
    </citation>
    <scope>NUCLEOTIDE SEQUENCE [LARGE SCALE GENOMIC DNA]</scope>
    <source>
        <strain evidence="4">K2W31S-8</strain>
    </source>
</reference>
<dbReference type="InterPro" id="IPR000160">
    <property type="entry name" value="GGDEF_dom"/>
</dbReference>
<dbReference type="Pfam" id="PF00990">
    <property type="entry name" value="GGDEF"/>
    <property type="match status" value="1"/>
</dbReference>
<dbReference type="InterPro" id="IPR043128">
    <property type="entry name" value="Rev_trsase/Diguanyl_cyclase"/>
</dbReference>
<keyword evidence="4" id="KW-1185">Reference proteome</keyword>
<dbReference type="RefSeq" id="WP_119891739.1">
    <property type="nucleotide sequence ID" value="NZ_CP032419.1"/>
</dbReference>
<dbReference type="Proteomes" id="UP000265560">
    <property type="component" value="Chromosome"/>
</dbReference>
<evidence type="ECO:0000313" key="3">
    <source>
        <dbReference type="EMBL" id="AYC31105.1"/>
    </source>
</evidence>
<dbReference type="AlphaFoldDB" id="A0A385YW20"/>
<accession>A0A385YW20</accession>
<dbReference type="SUPFAM" id="SSF55073">
    <property type="entry name" value="Nucleotide cyclase"/>
    <property type="match status" value="1"/>
</dbReference>
<dbReference type="OrthoDB" id="8432393at2"/>
<dbReference type="Gene3D" id="3.30.70.270">
    <property type="match status" value="1"/>
</dbReference>
<dbReference type="InterPro" id="IPR029787">
    <property type="entry name" value="Nucleotide_cyclase"/>
</dbReference>
<dbReference type="InterPro" id="IPR040572">
    <property type="entry name" value="TackOD1"/>
</dbReference>
<evidence type="ECO:0000259" key="2">
    <source>
        <dbReference type="Pfam" id="PF18551"/>
    </source>
</evidence>